<accession>A0ABW3NUN1</accession>
<evidence type="ECO:0000313" key="3">
    <source>
        <dbReference type="Proteomes" id="UP001597131"/>
    </source>
</evidence>
<evidence type="ECO:0000313" key="2">
    <source>
        <dbReference type="EMBL" id="MFD1096431.1"/>
    </source>
</evidence>
<organism evidence="2 3">
    <name type="scientific">Salegentibacter chungangensis</name>
    <dbReference type="NCBI Taxonomy" id="1335724"/>
    <lineage>
        <taxon>Bacteria</taxon>
        <taxon>Pseudomonadati</taxon>
        <taxon>Bacteroidota</taxon>
        <taxon>Flavobacteriia</taxon>
        <taxon>Flavobacteriales</taxon>
        <taxon>Flavobacteriaceae</taxon>
        <taxon>Salegentibacter</taxon>
    </lineage>
</organism>
<name>A0ABW3NUN1_9FLAO</name>
<proteinExistence type="predicted"/>
<gene>
    <name evidence="2" type="ORF">ACFQ3Q_11765</name>
</gene>
<protein>
    <recommendedName>
        <fullName evidence="4">Histidine kinase N-terminal 7TM region domain-containing protein</fullName>
    </recommendedName>
</protein>
<keyword evidence="3" id="KW-1185">Reference proteome</keyword>
<dbReference type="EMBL" id="JBHTLI010000002">
    <property type="protein sequence ID" value="MFD1096431.1"/>
    <property type="molecule type" value="Genomic_DNA"/>
</dbReference>
<feature type="transmembrane region" description="Helical" evidence="1">
    <location>
        <begin position="81"/>
        <end position="100"/>
    </location>
</feature>
<feature type="transmembrane region" description="Helical" evidence="1">
    <location>
        <begin position="12"/>
        <end position="29"/>
    </location>
</feature>
<keyword evidence="1" id="KW-0812">Transmembrane</keyword>
<dbReference type="Proteomes" id="UP001597131">
    <property type="component" value="Unassembled WGS sequence"/>
</dbReference>
<feature type="transmembrane region" description="Helical" evidence="1">
    <location>
        <begin position="41"/>
        <end position="61"/>
    </location>
</feature>
<comment type="caution">
    <text evidence="2">The sequence shown here is derived from an EMBL/GenBank/DDBJ whole genome shotgun (WGS) entry which is preliminary data.</text>
</comment>
<keyword evidence="1" id="KW-0472">Membrane</keyword>
<evidence type="ECO:0000256" key="1">
    <source>
        <dbReference type="SAM" id="Phobius"/>
    </source>
</evidence>
<feature type="transmembrane region" description="Helical" evidence="1">
    <location>
        <begin position="112"/>
        <end position="130"/>
    </location>
</feature>
<evidence type="ECO:0008006" key="4">
    <source>
        <dbReference type="Google" id="ProtNLM"/>
    </source>
</evidence>
<dbReference type="RefSeq" id="WP_380746067.1">
    <property type="nucleotide sequence ID" value="NZ_JBHTLI010000002.1"/>
</dbReference>
<reference evidence="3" key="1">
    <citation type="journal article" date="2019" name="Int. J. Syst. Evol. Microbiol.">
        <title>The Global Catalogue of Microorganisms (GCM) 10K type strain sequencing project: providing services to taxonomists for standard genome sequencing and annotation.</title>
        <authorList>
            <consortium name="The Broad Institute Genomics Platform"/>
            <consortium name="The Broad Institute Genome Sequencing Center for Infectious Disease"/>
            <person name="Wu L."/>
            <person name="Ma J."/>
        </authorList>
    </citation>
    <scope>NUCLEOTIDE SEQUENCE [LARGE SCALE GENOMIC DNA]</scope>
    <source>
        <strain evidence="3">CCUG 64793</strain>
    </source>
</reference>
<keyword evidence="1" id="KW-1133">Transmembrane helix</keyword>
<sequence length="135" mass="15860">MWEIFIEQELYITYIFEIIAALSGLFYLFKSRSPGKDVKLLVYLLVFIFVYDITALSWGLYGHVYDFKYLEFVKETPFASHIWIYNVCQIIVVGIYSIYFALQIKSSKRRSFIYILIGLYSLSSLVSFGLGNTFF</sequence>